<keyword evidence="2" id="KW-1185">Reference proteome</keyword>
<accession>A0AAU9TKG0</accession>
<dbReference type="AlphaFoldDB" id="A0AAU9TKG0"/>
<dbReference type="Proteomes" id="UP001153954">
    <property type="component" value="Unassembled WGS sequence"/>
</dbReference>
<evidence type="ECO:0000313" key="1">
    <source>
        <dbReference type="EMBL" id="CAH2086002.1"/>
    </source>
</evidence>
<protein>
    <submittedName>
        <fullName evidence="1">Uncharacterized protein</fullName>
    </submittedName>
</protein>
<proteinExistence type="predicted"/>
<sequence>MRSSSALSRAVIETIARHCMSTSRIARTLALRSAPPLKALSRYLSLFFASICLHVEHPSLSSEGRAGRGRCRRVVNHAASHSTRERRCRRRHRALPFRPPATRRVFRDVFTLPTPLGS</sequence>
<name>A0AAU9TKG0_EUPED</name>
<comment type="caution">
    <text evidence="1">The sequence shown here is derived from an EMBL/GenBank/DDBJ whole genome shotgun (WGS) entry which is preliminary data.</text>
</comment>
<evidence type="ECO:0000313" key="2">
    <source>
        <dbReference type="Proteomes" id="UP001153954"/>
    </source>
</evidence>
<gene>
    <name evidence="1" type="ORF">EEDITHA_LOCUS2431</name>
</gene>
<reference evidence="1" key="1">
    <citation type="submission" date="2022-03" db="EMBL/GenBank/DDBJ databases">
        <authorList>
            <person name="Tunstrom K."/>
        </authorList>
    </citation>
    <scope>NUCLEOTIDE SEQUENCE</scope>
</reference>
<dbReference type="EMBL" id="CAKOGL010000005">
    <property type="protein sequence ID" value="CAH2086002.1"/>
    <property type="molecule type" value="Genomic_DNA"/>
</dbReference>
<organism evidence="1 2">
    <name type="scientific">Euphydryas editha</name>
    <name type="common">Edith's checkerspot</name>
    <dbReference type="NCBI Taxonomy" id="104508"/>
    <lineage>
        <taxon>Eukaryota</taxon>
        <taxon>Metazoa</taxon>
        <taxon>Ecdysozoa</taxon>
        <taxon>Arthropoda</taxon>
        <taxon>Hexapoda</taxon>
        <taxon>Insecta</taxon>
        <taxon>Pterygota</taxon>
        <taxon>Neoptera</taxon>
        <taxon>Endopterygota</taxon>
        <taxon>Lepidoptera</taxon>
        <taxon>Glossata</taxon>
        <taxon>Ditrysia</taxon>
        <taxon>Papilionoidea</taxon>
        <taxon>Nymphalidae</taxon>
        <taxon>Nymphalinae</taxon>
        <taxon>Euphydryas</taxon>
    </lineage>
</organism>